<dbReference type="Pfam" id="PF18944">
    <property type="entry name" value="DUF5691"/>
    <property type="match status" value="1"/>
</dbReference>
<evidence type="ECO:0000256" key="1">
    <source>
        <dbReference type="SAM" id="MobiDB-lite"/>
    </source>
</evidence>
<proteinExistence type="predicted"/>
<name>A0A367Z193_9ACTN</name>
<comment type="caution">
    <text evidence="2">The sequence shown here is derived from an EMBL/GenBank/DDBJ whole genome shotgun (WGS) entry which is preliminary data.</text>
</comment>
<sequence length="489" mass="52707">MSGDWQQGLLSAALVGTQRRPAPDVPAGWPAQPSGRAEERLLDTAALWQLARRVGQRPQPAEPVAPAPAETLPPAPPAADELLGLLLHQPPVRRELAVRLLVDWLHLCAAAGRVPAPPRLPALLDLARRDPPVRTALAAVGSSRLRWLAGHRPGWVLSPPTGGRSDTTTAEEWATLGREEREAVLRRRCPLDPAGAVALVGSTWDTDPARDRLAVLEALDRDLHPAATDLLERALDDASVGVRRQARAMLDRLPGSPRAARMAARLAALLRVERPRGMGRLLGGAVRVRVERPDEPDAAARRDGVEDPPTGSRTDAWLRTLVAASPLAVWDAVDDDPAVVWQAVEEDAVRAGIVAAVTAQRDGRWATALWPLVGEVPRAWLPLAPVELRQQYVLAWVAGQRTGYTVGAGPVLAAVPGPWDERFSRALLRALGRARPDSFDLPLGLLADRLHPGVDDALADLGAAKPRLTAVAQLRQHLSVRTSVREAFR</sequence>
<evidence type="ECO:0000313" key="2">
    <source>
        <dbReference type="EMBL" id="RCK70991.1"/>
    </source>
</evidence>
<keyword evidence="3" id="KW-1185">Reference proteome</keyword>
<dbReference type="RefSeq" id="WP_114124693.1">
    <property type="nucleotide sequence ID" value="NZ_QOUI01000001.1"/>
</dbReference>
<organism evidence="2 3">
    <name type="scientific">Desertihabitans brevis</name>
    <dbReference type="NCBI Taxonomy" id="2268447"/>
    <lineage>
        <taxon>Bacteria</taxon>
        <taxon>Bacillati</taxon>
        <taxon>Actinomycetota</taxon>
        <taxon>Actinomycetes</taxon>
        <taxon>Propionibacteriales</taxon>
        <taxon>Propionibacteriaceae</taxon>
        <taxon>Desertihabitans</taxon>
    </lineage>
</organism>
<evidence type="ECO:0000313" key="3">
    <source>
        <dbReference type="Proteomes" id="UP000252770"/>
    </source>
</evidence>
<gene>
    <name evidence="2" type="ORF">DT076_00425</name>
</gene>
<dbReference type="EMBL" id="QOUI01000001">
    <property type="protein sequence ID" value="RCK70991.1"/>
    <property type="molecule type" value="Genomic_DNA"/>
</dbReference>
<accession>A0A367Z193</accession>
<dbReference type="AlphaFoldDB" id="A0A367Z193"/>
<dbReference type="Proteomes" id="UP000252770">
    <property type="component" value="Unassembled WGS sequence"/>
</dbReference>
<protein>
    <submittedName>
        <fullName evidence="2">Uncharacterized protein</fullName>
    </submittedName>
</protein>
<feature type="compositionally biased region" description="Basic and acidic residues" evidence="1">
    <location>
        <begin position="293"/>
        <end position="305"/>
    </location>
</feature>
<dbReference type="InterPro" id="IPR043746">
    <property type="entry name" value="DUF5691"/>
</dbReference>
<feature type="region of interest" description="Disordered" evidence="1">
    <location>
        <begin position="1"/>
        <end position="36"/>
    </location>
</feature>
<reference evidence="2 3" key="1">
    <citation type="submission" date="2018-07" db="EMBL/GenBank/DDBJ databases">
        <title>Desertimonas flava gen. nov. sp. nov.</title>
        <authorList>
            <person name="Liu S."/>
        </authorList>
    </citation>
    <scope>NUCLEOTIDE SEQUENCE [LARGE SCALE GENOMIC DNA]</scope>
    <source>
        <strain evidence="2 3">16Sb5-5</strain>
    </source>
</reference>
<feature type="region of interest" description="Disordered" evidence="1">
    <location>
        <begin position="293"/>
        <end position="313"/>
    </location>
</feature>